<dbReference type="Pfam" id="PF09174">
    <property type="entry name" value="Maf1"/>
    <property type="match status" value="1"/>
</dbReference>
<reference evidence="1 2" key="1">
    <citation type="submission" date="2019-01" db="EMBL/GenBank/DDBJ databases">
        <title>Genomes sequencing and comparative genomics of infectious freshwater microsporidia, Cucumispora dikerogammari and Thelohania contejeani.</title>
        <authorList>
            <person name="Cormier A."/>
            <person name="Giraud I."/>
            <person name="Wattier R."/>
            <person name="Teixeira M."/>
            <person name="Grandjean F."/>
            <person name="Rigaud T."/>
            <person name="Cordaux R."/>
        </authorList>
    </citation>
    <scope>NUCLEOTIDE SEQUENCE [LARGE SCALE GENOMIC DNA]</scope>
    <source>
        <strain evidence="1">T1</strain>
        <tissue evidence="1">Spores</tissue>
    </source>
</reference>
<dbReference type="InterPro" id="IPR038564">
    <property type="entry name" value="Maf1_sf"/>
</dbReference>
<comment type="caution">
    <text evidence="1">The sequence shown here is derived from an EMBL/GenBank/DDBJ whole genome shotgun (WGS) entry which is preliminary data.</text>
</comment>
<accession>A0ABQ7I009</accession>
<proteinExistence type="predicted"/>
<keyword evidence="2" id="KW-1185">Reference proteome</keyword>
<protein>
    <submittedName>
        <fullName evidence="1">Uncharacterized protein</fullName>
    </submittedName>
</protein>
<organism evidence="1 2">
    <name type="scientific">Astathelohania contejeani</name>
    <dbReference type="NCBI Taxonomy" id="164912"/>
    <lineage>
        <taxon>Eukaryota</taxon>
        <taxon>Fungi</taxon>
        <taxon>Fungi incertae sedis</taxon>
        <taxon>Microsporidia</taxon>
        <taxon>Astathelohaniidae</taxon>
        <taxon>Astathelohania</taxon>
    </lineage>
</organism>
<name>A0ABQ7I009_9MICR</name>
<gene>
    <name evidence="1" type="ORF">TCON_0993</name>
</gene>
<dbReference type="PANTHER" id="PTHR22504">
    <property type="entry name" value="REPRESSOR OF RNA POLYMERASE III TRANSCRIPTION MAF1"/>
    <property type="match status" value="1"/>
</dbReference>
<dbReference type="PANTHER" id="PTHR22504:SF0">
    <property type="entry name" value="REPRESSOR OF RNA POLYMERASE III TRANSCRIPTION MAF1 HOMOLOG"/>
    <property type="match status" value="1"/>
</dbReference>
<sequence length="159" mass="18827">MRYLQLSPILETNTLLQSIEEKDNGFFTLLEVYSCKYTKKQKKETPNYKSTLSFLTNTLDLCFSEYKFSNLEMKHFQVVDEKEVKLEISTSLVGRYMDGYEVGGFIMDVIIRVVGKDSIIYRFNERCGPFENCLWFHCYLFYSKKRKRVLILVIGLNKM</sequence>
<dbReference type="InterPro" id="IPR015257">
    <property type="entry name" value="Maf1"/>
</dbReference>
<dbReference type="Gene3D" id="3.40.1000.50">
    <property type="entry name" value="Repressor of RNA polymerase III transcription Maf1"/>
    <property type="match status" value="1"/>
</dbReference>
<dbReference type="Proteomes" id="UP001516464">
    <property type="component" value="Unassembled WGS sequence"/>
</dbReference>
<dbReference type="EMBL" id="SBIQ01000051">
    <property type="protein sequence ID" value="KAF7683795.1"/>
    <property type="molecule type" value="Genomic_DNA"/>
</dbReference>
<evidence type="ECO:0000313" key="1">
    <source>
        <dbReference type="EMBL" id="KAF7683795.1"/>
    </source>
</evidence>
<evidence type="ECO:0000313" key="2">
    <source>
        <dbReference type="Proteomes" id="UP001516464"/>
    </source>
</evidence>